<reference evidence="1" key="2">
    <citation type="submission" date="2023-12" db="EMBL/GenBank/DDBJ databases">
        <authorList>
            <person name="Sun Q."/>
            <person name="Inoue M."/>
        </authorList>
    </citation>
    <scope>NUCLEOTIDE SEQUENCE</scope>
    <source>
        <strain evidence="1">JCM 12289</strain>
    </source>
</reference>
<dbReference type="AlphaFoldDB" id="A0AAV3SHG9"/>
<reference evidence="1" key="1">
    <citation type="journal article" date="2014" name="Int. J. Syst. Evol. Microbiol.">
        <title>Complete genome sequence of Corynebacterium casei LMG S-19264T (=DSM 44701T), isolated from a smear-ripened cheese.</title>
        <authorList>
            <consortium name="US DOE Joint Genome Institute (JGI-PGF)"/>
            <person name="Walter F."/>
            <person name="Albersmeier A."/>
            <person name="Kalinowski J."/>
            <person name="Ruckert C."/>
        </authorList>
    </citation>
    <scope>NUCLEOTIDE SEQUENCE</scope>
    <source>
        <strain evidence="1">JCM 12289</strain>
    </source>
</reference>
<sequence>MFYHYIYWAARISGSCRTMVHPSPSFAGQQMYTDIENTGAPMVPEITRNDSDDRTDARRFREEMVLSHRLPDRSRE</sequence>
<evidence type="ECO:0000313" key="2">
    <source>
        <dbReference type="Proteomes" id="UP001500962"/>
    </source>
</evidence>
<name>A0AAV3SHG9_HALDO</name>
<comment type="caution">
    <text evidence="1">The sequence shown here is derived from an EMBL/GenBank/DDBJ whole genome shotgun (WGS) entry which is preliminary data.</text>
</comment>
<dbReference type="EMBL" id="BAAADN010000026">
    <property type="protein sequence ID" value="GAA0461769.1"/>
    <property type="molecule type" value="Genomic_DNA"/>
</dbReference>
<gene>
    <name evidence="1" type="ORF">GCM10008985_17910</name>
</gene>
<dbReference type="Proteomes" id="UP001500962">
    <property type="component" value="Unassembled WGS sequence"/>
</dbReference>
<proteinExistence type="predicted"/>
<organism evidence="1 2">
    <name type="scientific">Halococcus dombrowskii</name>
    <dbReference type="NCBI Taxonomy" id="179637"/>
    <lineage>
        <taxon>Archaea</taxon>
        <taxon>Methanobacteriati</taxon>
        <taxon>Methanobacteriota</taxon>
        <taxon>Stenosarchaea group</taxon>
        <taxon>Halobacteria</taxon>
        <taxon>Halobacteriales</taxon>
        <taxon>Halococcaceae</taxon>
        <taxon>Halococcus</taxon>
    </lineage>
</organism>
<protein>
    <submittedName>
        <fullName evidence="1">Uncharacterized protein</fullName>
    </submittedName>
</protein>
<accession>A0AAV3SHG9</accession>
<evidence type="ECO:0000313" key="1">
    <source>
        <dbReference type="EMBL" id="GAA0461769.1"/>
    </source>
</evidence>